<protein>
    <submittedName>
        <fullName evidence="1">ParD-like family protein</fullName>
    </submittedName>
</protein>
<proteinExistence type="predicted"/>
<evidence type="ECO:0000313" key="2">
    <source>
        <dbReference type="Proteomes" id="UP000566711"/>
    </source>
</evidence>
<dbReference type="EMBL" id="JACEZS010000015">
    <property type="protein sequence ID" value="MBA5607210.1"/>
    <property type="molecule type" value="Genomic_DNA"/>
</dbReference>
<organism evidence="1 2">
    <name type="scientific">Rugamonas fusca</name>
    <dbReference type="NCBI Taxonomy" id="2758568"/>
    <lineage>
        <taxon>Bacteria</taxon>
        <taxon>Pseudomonadati</taxon>
        <taxon>Pseudomonadota</taxon>
        <taxon>Betaproteobacteria</taxon>
        <taxon>Burkholderiales</taxon>
        <taxon>Oxalobacteraceae</taxon>
        <taxon>Telluria group</taxon>
        <taxon>Rugamonas</taxon>
    </lineage>
</organism>
<accession>A0A7W2EK43</accession>
<name>A0A7W2EK43_9BURK</name>
<dbReference type="InterPro" id="IPR021831">
    <property type="entry name" value="ParD-like"/>
</dbReference>
<sequence length="91" mass="9878">MGIVKISSQMHENLRIASGALNRSINAQAEHWLRIGLLAETNPDLRYSDICQLLLRAAQEGGVTLPREHDELHDAALAAAMKVLGGAHEQA</sequence>
<evidence type="ECO:0000313" key="1">
    <source>
        <dbReference type="EMBL" id="MBA5607210.1"/>
    </source>
</evidence>
<dbReference type="RefSeq" id="WP_182219433.1">
    <property type="nucleotide sequence ID" value="NZ_JACEZS010000015.1"/>
</dbReference>
<dbReference type="Proteomes" id="UP000566711">
    <property type="component" value="Unassembled WGS sequence"/>
</dbReference>
<dbReference type="Pfam" id="PF11903">
    <property type="entry name" value="ParD_like"/>
    <property type="match status" value="1"/>
</dbReference>
<reference evidence="1 2" key="1">
    <citation type="submission" date="2020-07" db="EMBL/GenBank/DDBJ databases">
        <title>Novel species isolated from subtropical streams in China.</title>
        <authorList>
            <person name="Lu H."/>
        </authorList>
    </citation>
    <scope>NUCLEOTIDE SEQUENCE [LARGE SCALE GENOMIC DNA]</scope>
    <source>
        <strain evidence="1 2">FT3S</strain>
    </source>
</reference>
<gene>
    <name evidence="1" type="ORF">H3H36_17780</name>
</gene>
<dbReference type="AlphaFoldDB" id="A0A7W2EK43"/>
<keyword evidence="2" id="KW-1185">Reference proteome</keyword>
<comment type="caution">
    <text evidence="1">The sequence shown here is derived from an EMBL/GenBank/DDBJ whole genome shotgun (WGS) entry which is preliminary data.</text>
</comment>